<keyword evidence="7 17" id="KW-0812">Transmembrane</keyword>
<dbReference type="InterPro" id="IPR011006">
    <property type="entry name" value="CheY-like_superfamily"/>
</dbReference>
<dbReference type="RefSeq" id="WP_172124926.1">
    <property type="nucleotide sequence ID" value="NZ_CP042652.1"/>
</dbReference>
<evidence type="ECO:0000256" key="10">
    <source>
        <dbReference type="ARBA" id="ARBA00022840"/>
    </source>
</evidence>
<evidence type="ECO:0000256" key="3">
    <source>
        <dbReference type="ARBA" id="ARBA00012438"/>
    </source>
</evidence>
<dbReference type="PROSITE" id="PS50885">
    <property type="entry name" value="HAMP"/>
    <property type="match status" value="1"/>
</dbReference>
<keyword evidence="9 22" id="KW-0418">Kinase</keyword>
<dbReference type="InterPro" id="IPR003660">
    <property type="entry name" value="HAMP_dom"/>
</dbReference>
<dbReference type="Gene3D" id="3.40.50.2300">
    <property type="match status" value="1"/>
</dbReference>
<feature type="domain" description="Response regulatory" evidence="19">
    <location>
        <begin position="904"/>
        <end position="1023"/>
    </location>
</feature>
<gene>
    <name evidence="22" type="ORF">AACT_0644</name>
</gene>
<keyword evidence="8" id="KW-0547">Nucleotide-binding</keyword>
<keyword evidence="23" id="KW-1185">Reference proteome</keyword>
<dbReference type="PRINTS" id="PR00344">
    <property type="entry name" value="BCTRLSENSOR"/>
</dbReference>
<feature type="transmembrane region" description="Helical" evidence="17">
    <location>
        <begin position="519"/>
        <end position="544"/>
    </location>
</feature>
<dbReference type="PANTHER" id="PTHR45339:SF1">
    <property type="entry name" value="HYBRID SIGNAL TRANSDUCTION HISTIDINE KINASE J"/>
    <property type="match status" value="1"/>
</dbReference>
<evidence type="ECO:0000256" key="17">
    <source>
        <dbReference type="SAM" id="Phobius"/>
    </source>
</evidence>
<evidence type="ECO:0000256" key="13">
    <source>
        <dbReference type="ARBA" id="ARBA00023136"/>
    </source>
</evidence>
<dbReference type="SMART" id="SM00304">
    <property type="entry name" value="HAMP"/>
    <property type="match status" value="1"/>
</dbReference>
<dbReference type="InterPro" id="IPR036641">
    <property type="entry name" value="HPT_dom_sf"/>
</dbReference>
<evidence type="ECO:0000256" key="15">
    <source>
        <dbReference type="PROSITE-ProRule" id="PRU00169"/>
    </source>
</evidence>
<evidence type="ECO:0000256" key="8">
    <source>
        <dbReference type="ARBA" id="ARBA00022741"/>
    </source>
</evidence>
<dbReference type="Pfam" id="PF01627">
    <property type="entry name" value="Hpt"/>
    <property type="match status" value="1"/>
</dbReference>
<evidence type="ECO:0000256" key="12">
    <source>
        <dbReference type="ARBA" id="ARBA00023012"/>
    </source>
</evidence>
<dbReference type="Pfam" id="PF00672">
    <property type="entry name" value="HAMP"/>
    <property type="match status" value="1"/>
</dbReference>
<dbReference type="Gene3D" id="3.30.565.10">
    <property type="entry name" value="Histidine kinase-like ATPase, C-terminal domain"/>
    <property type="match status" value="1"/>
</dbReference>
<evidence type="ECO:0000256" key="6">
    <source>
        <dbReference type="ARBA" id="ARBA00022679"/>
    </source>
</evidence>
<dbReference type="InterPro" id="IPR003594">
    <property type="entry name" value="HATPase_dom"/>
</dbReference>
<evidence type="ECO:0000259" key="21">
    <source>
        <dbReference type="PROSITE" id="PS50894"/>
    </source>
</evidence>
<dbReference type="CDD" id="cd06225">
    <property type="entry name" value="HAMP"/>
    <property type="match status" value="1"/>
</dbReference>
<dbReference type="SUPFAM" id="SSF52172">
    <property type="entry name" value="CheY-like"/>
    <property type="match status" value="1"/>
</dbReference>
<keyword evidence="10" id="KW-0067">ATP-binding</keyword>
<proteinExistence type="predicted"/>
<evidence type="ECO:0000256" key="7">
    <source>
        <dbReference type="ARBA" id="ARBA00022692"/>
    </source>
</evidence>
<dbReference type="InterPro" id="IPR001789">
    <property type="entry name" value="Sig_transdc_resp-reg_receiver"/>
</dbReference>
<dbReference type="CDD" id="cd17546">
    <property type="entry name" value="REC_hyHK_CKI1_RcsC-like"/>
    <property type="match status" value="1"/>
</dbReference>
<keyword evidence="11 17" id="KW-1133">Transmembrane helix</keyword>
<dbReference type="GO" id="GO:0000155">
    <property type="term" value="F:phosphorelay sensor kinase activity"/>
    <property type="evidence" value="ECO:0007669"/>
    <property type="project" value="InterPro"/>
</dbReference>
<dbReference type="EMBL" id="CP042652">
    <property type="protein sequence ID" value="QKE27849.1"/>
    <property type="molecule type" value="Genomic_DNA"/>
</dbReference>
<dbReference type="EC" id="2.7.13.3" evidence="3"/>
<sequence length="1156" mass="132473">MKNMRIKVKLIFLFIVIKVIPLLAISYIAYNGVMKLDLYLNNSTKLLFDQSKNIIQNTANLSIEDSIKNLDKKSQESLEKISYEIANKIAEFLYERDNDILLLSKLELNQKTLEKFYEVKNKNITIHGKYYYDNSSSEYKNNEQIIKEQRVNTKANLKDNEKEFNYIDPLEFKIKSIPIYKELNYFDLDGKEIYKVSSINENKLDLSDKKNTYVNSETYFEEISKLKENEIYVSDVIGEYVGSKIIGYYTKEKAKKAGIEFEPEKSAYAGIENPLGKRFEGIVRFITPVYKNGLKTGYVSMALDHRHVREFTDTSNPTGNSVKQNISDARLGNYAFMWDYEGKNISHPRDYSIMGYDRSTGQKVMPWLSADLAEKYYASKKDINEFLKDYPIFEEQSLSKKPNLKQLKEDGNVGLDCRYLNFAPQCEGWMQLTQNGGYGSFIINWSNVWKLTTAATIPYYTGKYANTKRGFGFVSIGASVDDFHSAANKTKEDVLSILENQTKSMQTIVSSNQVEIEDFITLLINELTIITLTLVLIIIFIAVWMSDYIISKINNLLIGTKKFANNELDYRIKVTSKDEIGELESSFNDMAKEISTLISTQKELNDHLEDKVDEKTKELLQINETLEKEVENRTESLKEALLKAQNSDKVKSTFLANMSHEIRTPLNSIIGFSELLANNSDIDDSAKKYSSIIEESAKSLLSIINDILDISKIESGNFDINIKETNINEVCKNVYELFSNKADEKNINFNFKINKDIPNCVLSDGIRIRQVLSNLINNAIKFTKLDGEIDFEVLLIENKDELIKLRFLVKDNGIGIPSNKLLNIFEPFIQVDNESNRQYEGTGLGLSISSHIVKLLGSKIEVSSKIDLGSSFWFDLEVSVCDSGVSILEEKKEEIVPNDTFYGKILVAEDNVLNQQLIKYILENLNLNYKIVSNGQEAINEYKNDSYNLILMDINMPIVDGVSAFNQIREYEKNNDLIFIPIVALTANVIKGDREKFLDLGMDNYLTKPINMNKLKQILNTYLSLNIKEKNIEMKMDNIQMQNIEKKEPLEEFVLTFDKNDAINQLGLDEITIDMLLDNFFLTLDSDINNIQEAIDLKDSNKISQTAHYLKGSCANLVMKDAVDILQDIESKSKLGETNFDLKKLKEIFEKIKQFI</sequence>
<evidence type="ECO:0000259" key="19">
    <source>
        <dbReference type="PROSITE" id="PS50110"/>
    </source>
</evidence>
<protein>
    <recommendedName>
        <fullName evidence="3">histidine kinase</fullName>
        <ecNumber evidence="3">2.7.13.3</ecNumber>
    </recommendedName>
</protein>
<evidence type="ECO:0000313" key="23">
    <source>
        <dbReference type="Proteomes" id="UP000503483"/>
    </source>
</evidence>
<evidence type="ECO:0000256" key="1">
    <source>
        <dbReference type="ARBA" id="ARBA00000085"/>
    </source>
</evidence>
<accession>A0A6M8EIV6</accession>
<dbReference type="Pfam" id="PF00512">
    <property type="entry name" value="HisKA"/>
    <property type="match status" value="1"/>
</dbReference>
<evidence type="ECO:0000256" key="9">
    <source>
        <dbReference type="ARBA" id="ARBA00022777"/>
    </source>
</evidence>
<dbReference type="Proteomes" id="UP000503483">
    <property type="component" value="Chromosome"/>
</dbReference>
<evidence type="ECO:0000313" key="22">
    <source>
        <dbReference type="EMBL" id="QKE27849.1"/>
    </source>
</evidence>
<keyword evidence="6" id="KW-0808">Transferase</keyword>
<feature type="domain" description="Histidine kinase" evidence="18">
    <location>
        <begin position="657"/>
        <end position="880"/>
    </location>
</feature>
<comment type="subcellular location">
    <subcellularLocation>
        <location evidence="2">Cell membrane</location>
        <topology evidence="2">Multi-pass membrane protein</topology>
    </subcellularLocation>
</comment>
<dbReference type="CDD" id="cd16922">
    <property type="entry name" value="HATPase_EvgS-ArcB-TorS-like"/>
    <property type="match status" value="1"/>
</dbReference>
<dbReference type="SUPFAM" id="SSF158472">
    <property type="entry name" value="HAMP domain-like"/>
    <property type="match status" value="1"/>
</dbReference>
<name>A0A6M8EIV6_9BACT</name>
<dbReference type="FunFam" id="3.30.565.10:FF:000010">
    <property type="entry name" value="Sensor histidine kinase RcsC"/>
    <property type="match status" value="1"/>
</dbReference>
<evidence type="ECO:0000256" key="11">
    <source>
        <dbReference type="ARBA" id="ARBA00022989"/>
    </source>
</evidence>
<dbReference type="InterPro" id="IPR008207">
    <property type="entry name" value="Sig_transdc_His_kin_Hpt_dom"/>
</dbReference>
<dbReference type="AlphaFoldDB" id="A0A6M8EIV6"/>
<dbReference type="InterPro" id="IPR004358">
    <property type="entry name" value="Sig_transdc_His_kin-like_C"/>
</dbReference>
<feature type="modified residue" description="Phosphohistidine" evidence="14">
    <location>
        <position position="1108"/>
    </location>
</feature>
<dbReference type="SUPFAM" id="SSF47384">
    <property type="entry name" value="Homodimeric domain of signal transducing histidine kinase"/>
    <property type="match status" value="1"/>
</dbReference>
<dbReference type="InterPro" id="IPR036097">
    <property type="entry name" value="HisK_dim/P_sf"/>
</dbReference>
<dbReference type="InterPro" id="IPR005467">
    <property type="entry name" value="His_kinase_dom"/>
</dbReference>
<dbReference type="PROSITE" id="PS50109">
    <property type="entry name" value="HIS_KIN"/>
    <property type="match status" value="1"/>
</dbReference>
<dbReference type="InterPro" id="IPR036890">
    <property type="entry name" value="HATPase_C_sf"/>
</dbReference>
<feature type="modified residue" description="4-aspartylphosphate" evidence="15">
    <location>
        <position position="953"/>
    </location>
</feature>
<evidence type="ECO:0000256" key="16">
    <source>
        <dbReference type="SAM" id="Coils"/>
    </source>
</evidence>
<dbReference type="InterPro" id="IPR029151">
    <property type="entry name" value="Sensor-like_sf"/>
</dbReference>
<dbReference type="Pfam" id="PF00072">
    <property type="entry name" value="Response_reg"/>
    <property type="match status" value="1"/>
</dbReference>
<dbReference type="CDD" id="cd00082">
    <property type="entry name" value="HisKA"/>
    <property type="match status" value="1"/>
</dbReference>
<evidence type="ECO:0000256" key="4">
    <source>
        <dbReference type="ARBA" id="ARBA00022475"/>
    </source>
</evidence>
<feature type="domain" description="HPt" evidence="21">
    <location>
        <begin position="1069"/>
        <end position="1156"/>
    </location>
</feature>
<reference evidence="22 23" key="1">
    <citation type="submission" date="2019-08" db="EMBL/GenBank/DDBJ databases">
        <title>Complete genome sequence of Arcobacter acticola.</title>
        <authorList>
            <person name="Miller W."/>
        </authorList>
    </citation>
    <scope>NUCLEOTIDE SEQUENCE [LARGE SCALE GENOMIC DNA]</scope>
    <source>
        <strain evidence="22 23">KCTC 52212</strain>
    </source>
</reference>
<dbReference type="SMART" id="SM00387">
    <property type="entry name" value="HATPase_c"/>
    <property type="match status" value="1"/>
</dbReference>
<dbReference type="SUPFAM" id="SSF103190">
    <property type="entry name" value="Sensory domain-like"/>
    <property type="match status" value="1"/>
</dbReference>
<dbReference type="Pfam" id="PF02518">
    <property type="entry name" value="HATPase_c"/>
    <property type="match status" value="1"/>
</dbReference>
<organism evidence="22 23">
    <name type="scientific">Arcobacter acticola</name>
    <dbReference type="NCBI Taxonomy" id="1849015"/>
    <lineage>
        <taxon>Bacteria</taxon>
        <taxon>Pseudomonadati</taxon>
        <taxon>Campylobacterota</taxon>
        <taxon>Epsilonproteobacteria</taxon>
        <taxon>Campylobacterales</taxon>
        <taxon>Arcobacteraceae</taxon>
        <taxon>Arcobacter</taxon>
    </lineage>
</organism>
<dbReference type="GO" id="GO:0005886">
    <property type="term" value="C:plasma membrane"/>
    <property type="evidence" value="ECO:0007669"/>
    <property type="project" value="UniProtKB-SubCell"/>
</dbReference>
<keyword evidence="13 17" id="KW-0472">Membrane</keyword>
<keyword evidence="5 15" id="KW-0597">Phosphoprotein</keyword>
<dbReference type="SMART" id="SM00388">
    <property type="entry name" value="HisKA"/>
    <property type="match status" value="1"/>
</dbReference>
<evidence type="ECO:0000256" key="14">
    <source>
        <dbReference type="PROSITE-ProRule" id="PRU00110"/>
    </source>
</evidence>
<dbReference type="Gene3D" id="1.10.287.130">
    <property type="match status" value="1"/>
</dbReference>
<dbReference type="SUPFAM" id="SSF55874">
    <property type="entry name" value="ATPase domain of HSP90 chaperone/DNA topoisomerase II/histidine kinase"/>
    <property type="match status" value="1"/>
</dbReference>
<feature type="coiled-coil region" evidence="16">
    <location>
        <begin position="598"/>
        <end position="647"/>
    </location>
</feature>
<dbReference type="SUPFAM" id="SSF47226">
    <property type="entry name" value="Histidine-containing phosphotransfer domain, HPT domain"/>
    <property type="match status" value="1"/>
</dbReference>
<evidence type="ECO:0000259" key="20">
    <source>
        <dbReference type="PROSITE" id="PS50885"/>
    </source>
</evidence>
<dbReference type="GO" id="GO:0005524">
    <property type="term" value="F:ATP binding"/>
    <property type="evidence" value="ECO:0007669"/>
    <property type="project" value="UniProtKB-KW"/>
</dbReference>
<comment type="catalytic activity">
    <reaction evidence="1">
        <text>ATP + protein L-histidine = ADP + protein N-phospho-L-histidine.</text>
        <dbReference type="EC" id="2.7.13.3"/>
    </reaction>
</comment>
<feature type="domain" description="HAMP" evidence="20">
    <location>
        <begin position="547"/>
        <end position="599"/>
    </location>
</feature>
<dbReference type="KEGG" id="paco:AACT_0644"/>
<dbReference type="Gene3D" id="3.30.450.20">
    <property type="entry name" value="PAS domain"/>
    <property type="match status" value="1"/>
</dbReference>
<dbReference type="PROSITE" id="PS50894">
    <property type="entry name" value="HPT"/>
    <property type="match status" value="1"/>
</dbReference>
<dbReference type="PROSITE" id="PS50110">
    <property type="entry name" value="RESPONSE_REGULATORY"/>
    <property type="match status" value="1"/>
</dbReference>
<keyword evidence="12" id="KW-0902">Two-component regulatory system</keyword>
<dbReference type="Gene3D" id="6.10.340.10">
    <property type="match status" value="1"/>
</dbReference>
<evidence type="ECO:0000256" key="5">
    <source>
        <dbReference type="ARBA" id="ARBA00022553"/>
    </source>
</evidence>
<dbReference type="PANTHER" id="PTHR45339">
    <property type="entry name" value="HYBRID SIGNAL TRANSDUCTION HISTIDINE KINASE J"/>
    <property type="match status" value="1"/>
</dbReference>
<dbReference type="InterPro" id="IPR003661">
    <property type="entry name" value="HisK_dim/P_dom"/>
</dbReference>
<evidence type="ECO:0000259" key="18">
    <source>
        <dbReference type="PROSITE" id="PS50109"/>
    </source>
</evidence>
<dbReference type="SMART" id="SM00448">
    <property type="entry name" value="REC"/>
    <property type="match status" value="1"/>
</dbReference>
<feature type="transmembrane region" description="Helical" evidence="17">
    <location>
        <begin position="12"/>
        <end position="30"/>
    </location>
</feature>
<dbReference type="CDD" id="cd00088">
    <property type="entry name" value="HPT"/>
    <property type="match status" value="1"/>
</dbReference>
<keyword evidence="4" id="KW-1003">Cell membrane</keyword>
<keyword evidence="16" id="KW-0175">Coiled coil</keyword>
<dbReference type="Gene3D" id="1.20.120.160">
    <property type="entry name" value="HPT domain"/>
    <property type="match status" value="1"/>
</dbReference>
<evidence type="ECO:0000256" key="2">
    <source>
        <dbReference type="ARBA" id="ARBA00004651"/>
    </source>
</evidence>